<dbReference type="GO" id="GO:0000785">
    <property type="term" value="C:chromatin"/>
    <property type="evidence" value="ECO:0007669"/>
    <property type="project" value="InterPro"/>
</dbReference>
<dbReference type="InterPro" id="IPR017956">
    <property type="entry name" value="AT_hook_DNA-bd_motif"/>
</dbReference>
<feature type="compositionally biased region" description="Basic and acidic residues" evidence="3">
    <location>
        <begin position="17"/>
        <end position="30"/>
    </location>
</feature>
<dbReference type="Proteomes" id="UP000494163">
    <property type="component" value="Chromosome 3R"/>
</dbReference>
<proteinExistence type="predicted"/>
<evidence type="ECO:0000256" key="1">
    <source>
        <dbReference type="ARBA" id="ARBA00022737"/>
    </source>
</evidence>
<feature type="region of interest" description="Disordered" evidence="3">
    <location>
        <begin position="1"/>
        <end position="362"/>
    </location>
</feature>
<dbReference type="OrthoDB" id="4961370at2759"/>
<dbReference type="Pfam" id="PF02178">
    <property type="entry name" value="AT_hook"/>
    <property type="match status" value="8"/>
</dbReference>
<reference evidence="4 5" key="1">
    <citation type="submission" date="2015-08" db="EMBL/GenBank/DDBJ databases">
        <title>Ancestral chromatin configuration constrains chromatin evolution on differentiating sex chromosomes in Drosophila.</title>
        <authorList>
            <person name="Zhou Q."/>
            <person name="Bachtrog D."/>
        </authorList>
    </citation>
    <scope>NUCLEOTIDE SEQUENCE [LARGE SCALE GENOMIC DNA]</scope>
    <source>
        <tissue evidence="4">Whole larvae</tissue>
    </source>
</reference>
<keyword evidence="1" id="KW-0677">Repeat</keyword>
<evidence type="ECO:0000256" key="3">
    <source>
        <dbReference type="SAM" id="MobiDB-lite"/>
    </source>
</evidence>
<evidence type="ECO:0000313" key="5">
    <source>
        <dbReference type="Proteomes" id="UP000494163"/>
    </source>
</evidence>
<feature type="compositionally biased region" description="Acidic residues" evidence="3">
    <location>
        <begin position="265"/>
        <end position="278"/>
    </location>
</feature>
<name>A0A0M5IZD3_DROBS</name>
<keyword evidence="2" id="KW-0238">DNA-binding</keyword>
<accession>A0A0M5IZD3</accession>
<dbReference type="GO" id="GO:0006355">
    <property type="term" value="P:regulation of DNA-templated transcription"/>
    <property type="evidence" value="ECO:0007669"/>
    <property type="project" value="InterPro"/>
</dbReference>
<keyword evidence="5" id="KW-1185">Reference proteome</keyword>
<dbReference type="PRINTS" id="PR00929">
    <property type="entry name" value="ATHOOK"/>
</dbReference>
<dbReference type="STRING" id="30019.A0A0M5IZD3"/>
<dbReference type="GO" id="GO:0005634">
    <property type="term" value="C:nucleus"/>
    <property type="evidence" value="ECO:0007669"/>
    <property type="project" value="InterPro"/>
</dbReference>
<feature type="compositionally biased region" description="Basic residues" evidence="3">
    <location>
        <begin position="123"/>
        <end position="133"/>
    </location>
</feature>
<evidence type="ECO:0000313" key="4">
    <source>
        <dbReference type="EMBL" id="ALC45424.1"/>
    </source>
</evidence>
<evidence type="ECO:0000256" key="2">
    <source>
        <dbReference type="ARBA" id="ARBA00023125"/>
    </source>
</evidence>
<feature type="compositionally biased region" description="Acidic residues" evidence="3">
    <location>
        <begin position="346"/>
        <end position="355"/>
    </location>
</feature>
<dbReference type="PRINTS" id="PR00930">
    <property type="entry name" value="HIGHMOBLTYIY"/>
</dbReference>
<dbReference type="EMBL" id="CP012526">
    <property type="protein sequence ID" value="ALC45424.1"/>
    <property type="molecule type" value="Genomic_DNA"/>
</dbReference>
<dbReference type="InterPro" id="IPR000116">
    <property type="entry name" value="HMGA"/>
</dbReference>
<dbReference type="GO" id="GO:0003677">
    <property type="term" value="F:DNA binding"/>
    <property type="evidence" value="ECO:0007669"/>
    <property type="project" value="UniProtKB-KW"/>
</dbReference>
<gene>
    <name evidence="4" type="ORF">Dbus_chr3Rg174</name>
</gene>
<organism evidence="4 5">
    <name type="scientific">Drosophila busckii</name>
    <name type="common">Fruit fly</name>
    <dbReference type="NCBI Taxonomy" id="30019"/>
    <lineage>
        <taxon>Eukaryota</taxon>
        <taxon>Metazoa</taxon>
        <taxon>Ecdysozoa</taxon>
        <taxon>Arthropoda</taxon>
        <taxon>Hexapoda</taxon>
        <taxon>Insecta</taxon>
        <taxon>Pterygota</taxon>
        <taxon>Neoptera</taxon>
        <taxon>Endopterygota</taxon>
        <taxon>Diptera</taxon>
        <taxon>Brachycera</taxon>
        <taxon>Muscomorpha</taxon>
        <taxon>Ephydroidea</taxon>
        <taxon>Drosophilidae</taxon>
        <taxon>Drosophila</taxon>
    </lineage>
</organism>
<feature type="compositionally biased region" description="Acidic residues" evidence="3">
    <location>
        <begin position="90"/>
        <end position="103"/>
    </location>
</feature>
<dbReference type="OMA" id="ECISDEP"/>
<dbReference type="SMART" id="SM00384">
    <property type="entry name" value="AT_hook"/>
    <property type="match status" value="10"/>
</dbReference>
<protein>
    <submittedName>
        <fullName evidence="4">D1</fullName>
    </submittedName>
</protein>
<feature type="compositionally biased region" description="Basic residues" evidence="3">
    <location>
        <begin position="39"/>
        <end position="52"/>
    </location>
</feature>
<dbReference type="AlphaFoldDB" id="A0A0M5IZD3"/>
<sequence length="362" mass="38435">MEDGSASVKKRGRPSKVHADPAAEDSRDSSPGENMPTIPKKRGRPAKVKKTPSKGDIPEDDELLEVNGEAPKSAGRGRPRKIVSLQESSGNDDDDDNDDDNDDGGSSYEDNAKSPKQKSPSSAKRRKLGRPRKIQTSDQEEDEDYEEEHRPVGRPATGAVNLNIVRTGRGPGRPKKAKKAAAAAAGENGDEAPRKRGRPPTNGTKAAYSYVPTGRPRGRPKAVASADDGCAPMPAMSYVPTGRPRGRPKVVVSAHGAEQSKAADEESGNEEESADGDEAVPVTTPKKRGRPAMGGSASKPRGRPPKVSKVDESASSEDDSFDTTTDNEAKEPKSNVTAERINSPDNGDEGAENESTELVANW</sequence>